<protein>
    <submittedName>
        <fullName evidence="1">Uncharacterized protein</fullName>
    </submittedName>
</protein>
<organism evidence="1">
    <name type="scientific">Candidatus Kentrum sp. LPFa</name>
    <dbReference type="NCBI Taxonomy" id="2126335"/>
    <lineage>
        <taxon>Bacteria</taxon>
        <taxon>Pseudomonadati</taxon>
        <taxon>Pseudomonadota</taxon>
        <taxon>Gammaproteobacteria</taxon>
        <taxon>Candidatus Kentrum</taxon>
    </lineage>
</organism>
<dbReference type="AlphaFoldDB" id="A0A450W301"/>
<accession>A0A450W301</accession>
<reference evidence="1" key="1">
    <citation type="submission" date="2019-02" db="EMBL/GenBank/DDBJ databases">
        <authorList>
            <person name="Gruber-Vodicka R. H."/>
            <person name="Seah K. B. B."/>
        </authorList>
    </citation>
    <scope>NUCLEOTIDE SEQUENCE</scope>
    <source>
        <strain evidence="1">BECK_S312</strain>
    </source>
</reference>
<evidence type="ECO:0000313" key="1">
    <source>
        <dbReference type="EMBL" id="VFK11413.1"/>
    </source>
</evidence>
<gene>
    <name evidence="1" type="ORF">BECKLPF1236A_GA0070988_1005411</name>
</gene>
<proteinExistence type="predicted"/>
<name>A0A450W301_9GAMM</name>
<sequence>MNGRGQAASDSRLFFRCWKNKDPERTPEITGERVERYPFASWREANMLPFIGNSRKGFPKIGHQSKVVNRA</sequence>
<dbReference type="EMBL" id="CAADFM010000054">
    <property type="protein sequence ID" value="VFK11413.1"/>
    <property type="molecule type" value="Genomic_DNA"/>
</dbReference>